<evidence type="ECO:0000313" key="2">
    <source>
        <dbReference type="WBParaSite" id="Pan_g14663.t1"/>
    </source>
</evidence>
<evidence type="ECO:0000313" key="1">
    <source>
        <dbReference type="Proteomes" id="UP000492821"/>
    </source>
</evidence>
<protein>
    <submittedName>
        <fullName evidence="2">Uncharacterized protein</fullName>
    </submittedName>
</protein>
<dbReference type="Proteomes" id="UP000492821">
    <property type="component" value="Unassembled WGS sequence"/>
</dbReference>
<organism evidence="1 2">
    <name type="scientific">Panagrellus redivivus</name>
    <name type="common">Microworm</name>
    <dbReference type="NCBI Taxonomy" id="6233"/>
    <lineage>
        <taxon>Eukaryota</taxon>
        <taxon>Metazoa</taxon>
        <taxon>Ecdysozoa</taxon>
        <taxon>Nematoda</taxon>
        <taxon>Chromadorea</taxon>
        <taxon>Rhabditida</taxon>
        <taxon>Tylenchina</taxon>
        <taxon>Panagrolaimomorpha</taxon>
        <taxon>Panagrolaimoidea</taxon>
        <taxon>Panagrolaimidae</taxon>
        <taxon>Panagrellus</taxon>
    </lineage>
</organism>
<accession>A0A7E4V0E0</accession>
<name>A0A7E4V0E0_PANRE</name>
<reference evidence="1" key="1">
    <citation type="journal article" date="2013" name="Genetics">
        <title>The draft genome and transcriptome of Panagrellus redivivus are shaped by the harsh demands of a free-living lifestyle.</title>
        <authorList>
            <person name="Srinivasan J."/>
            <person name="Dillman A.R."/>
            <person name="Macchietto M.G."/>
            <person name="Heikkinen L."/>
            <person name="Lakso M."/>
            <person name="Fracchia K.M."/>
            <person name="Antoshechkin I."/>
            <person name="Mortazavi A."/>
            <person name="Wong G."/>
            <person name="Sternberg P.W."/>
        </authorList>
    </citation>
    <scope>NUCLEOTIDE SEQUENCE [LARGE SCALE GENOMIC DNA]</scope>
    <source>
        <strain evidence="1">MT8872</strain>
    </source>
</reference>
<proteinExistence type="predicted"/>
<dbReference type="AlphaFoldDB" id="A0A7E4V0E0"/>
<reference evidence="2" key="2">
    <citation type="submission" date="2020-10" db="UniProtKB">
        <authorList>
            <consortium name="WormBaseParasite"/>
        </authorList>
    </citation>
    <scope>IDENTIFICATION</scope>
</reference>
<keyword evidence="1" id="KW-1185">Reference proteome</keyword>
<dbReference type="WBParaSite" id="Pan_g14663.t1">
    <property type="protein sequence ID" value="Pan_g14663.t1"/>
    <property type="gene ID" value="Pan_g14663"/>
</dbReference>
<sequence length="360" mass="40331">MNHVSLNHELLDEVTDEIFINLIEARITKRPCRKLALLVGALCFTGREVLRSMTSVFSDYVEGEILNGDMKIKLEDGVLMHEHSFLIPLYRASIGRAHITLGEPGTPEYAKNLQLCDGAKIIRQATIFPGPIPAGGIPELKSMFSRLEVLRCPVYMILTDVKHAFPRLLNLTIDGSVPNVLKFFENADNLPLLSYFYVNLGGNVETFINNFVPSRTPKLKTFIMESAHYGDGVFDKVDIFHRFANSFPKLASVIATVVQTRVVFNTDPAYYIEMHKKFTAAKSKAVVFLKLEHNPVTELPNGLTLDHKYVLNVLKPLGYCMNPDHTGYCKNVGVHDRTLTHHVIVELPLPAFPGVSQIIS</sequence>